<dbReference type="EMBL" id="JYDW01000142">
    <property type="protein sequence ID" value="KRZ54238.1"/>
    <property type="molecule type" value="Genomic_DNA"/>
</dbReference>
<gene>
    <name evidence="1" type="ORF">T02_3391</name>
</gene>
<organism evidence="1 2">
    <name type="scientific">Trichinella nativa</name>
    <dbReference type="NCBI Taxonomy" id="6335"/>
    <lineage>
        <taxon>Eukaryota</taxon>
        <taxon>Metazoa</taxon>
        <taxon>Ecdysozoa</taxon>
        <taxon>Nematoda</taxon>
        <taxon>Enoplea</taxon>
        <taxon>Dorylaimia</taxon>
        <taxon>Trichinellida</taxon>
        <taxon>Trichinellidae</taxon>
        <taxon>Trichinella</taxon>
    </lineage>
</organism>
<evidence type="ECO:0000313" key="1">
    <source>
        <dbReference type="EMBL" id="KRZ54238.1"/>
    </source>
</evidence>
<evidence type="ECO:0000313" key="2">
    <source>
        <dbReference type="Proteomes" id="UP000054721"/>
    </source>
</evidence>
<proteinExistence type="predicted"/>
<sequence>MLQLVWNKCDLTPLGHSTMSACLFRQSVFFPQRRDDLEKFDISLTSGRCAAVSRLQNKSHLLCFINDQTCQRIILSNSRSRLDHHQADALWRYTLFIFGVKLSNVKV</sequence>
<accession>A0A0V1L5D9</accession>
<dbReference type="OrthoDB" id="10470728at2759"/>
<protein>
    <submittedName>
        <fullName evidence="1">Uncharacterized protein</fullName>
    </submittedName>
</protein>
<comment type="caution">
    <text evidence="1">The sequence shown here is derived from an EMBL/GenBank/DDBJ whole genome shotgun (WGS) entry which is preliminary data.</text>
</comment>
<dbReference type="AlphaFoldDB" id="A0A0V1L5D9"/>
<name>A0A0V1L5D9_9BILA</name>
<reference evidence="1 2" key="1">
    <citation type="submission" date="2015-05" db="EMBL/GenBank/DDBJ databases">
        <title>Evolution of Trichinella species and genotypes.</title>
        <authorList>
            <person name="Korhonen P.K."/>
            <person name="Edoardo P."/>
            <person name="Giuseppe L.R."/>
            <person name="Gasser R.B."/>
        </authorList>
    </citation>
    <scope>NUCLEOTIDE SEQUENCE [LARGE SCALE GENOMIC DNA]</scope>
    <source>
        <strain evidence="1">ISS10</strain>
    </source>
</reference>
<dbReference type="Proteomes" id="UP000054721">
    <property type="component" value="Unassembled WGS sequence"/>
</dbReference>
<keyword evidence="2" id="KW-1185">Reference proteome</keyword>